<comment type="caution">
    <text evidence="12">The sequence shown here is derived from an EMBL/GenBank/DDBJ whole genome shotgun (WGS) entry which is preliminary data.</text>
</comment>
<name>A0ABT8YFU5_9HYPH</name>
<keyword evidence="13" id="KW-1185">Reference proteome</keyword>
<evidence type="ECO:0000256" key="1">
    <source>
        <dbReference type="ARBA" id="ARBA00004117"/>
    </source>
</evidence>
<keyword evidence="12" id="KW-0969">Cilium</keyword>
<accession>A0ABT8YFU5</accession>
<evidence type="ECO:0000256" key="8">
    <source>
        <dbReference type="ARBA" id="ARBA00023136"/>
    </source>
</evidence>
<evidence type="ECO:0000256" key="2">
    <source>
        <dbReference type="ARBA" id="ARBA00004202"/>
    </source>
</evidence>
<keyword evidence="5" id="KW-1003">Cell membrane</keyword>
<dbReference type="EMBL" id="JAUOZU010000001">
    <property type="protein sequence ID" value="MDO6962553.1"/>
    <property type="molecule type" value="Genomic_DNA"/>
</dbReference>
<keyword evidence="6" id="KW-0145">Chemotaxis</keyword>
<evidence type="ECO:0000313" key="13">
    <source>
        <dbReference type="Proteomes" id="UP001174932"/>
    </source>
</evidence>
<reference evidence="12" key="1">
    <citation type="journal article" date="2015" name="Int. J. Syst. Evol. Microbiol.">
        <title>Rhizobium alvei sp. nov., isolated from a freshwater river.</title>
        <authorList>
            <person name="Sheu S.Y."/>
            <person name="Huang H.W."/>
            <person name="Young C.C."/>
            <person name="Chen W.M."/>
        </authorList>
    </citation>
    <scope>NUCLEOTIDE SEQUENCE</scope>
    <source>
        <strain evidence="12">TNR-22</strain>
    </source>
</reference>
<evidence type="ECO:0000256" key="5">
    <source>
        <dbReference type="ARBA" id="ARBA00022475"/>
    </source>
</evidence>
<comment type="function">
    <text evidence="10">FliM is one of three proteins (FliG, FliN, FliM) that forms the rotor-mounted switch complex (C ring), located at the base of the basal body. This complex interacts with the CheY and CheZ chemotaxis proteins, in addition to contacting components of the motor that determine the direction of flagellar rotation.</text>
</comment>
<evidence type="ECO:0000256" key="7">
    <source>
        <dbReference type="ARBA" id="ARBA00022779"/>
    </source>
</evidence>
<keyword evidence="9" id="KW-0975">Bacterial flagellum</keyword>
<gene>
    <name evidence="12" type="ORF">Q4481_01215</name>
</gene>
<keyword evidence="12" id="KW-0966">Cell projection</keyword>
<reference evidence="12" key="2">
    <citation type="submission" date="2023-07" db="EMBL/GenBank/DDBJ databases">
        <authorList>
            <person name="Shen H."/>
        </authorList>
    </citation>
    <scope>NUCLEOTIDE SEQUENCE</scope>
    <source>
        <strain evidence="12">TNR-22</strain>
    </source>
</reference>
<dbReference type="InterPro" id="IPR036429">
    <property type="entry name" value="SpoA-like_sf"/>
</dbReference>
<organism evidence="12 13">
    <name type="scientific">Rhizobium alvei</name>
    <dbReference type="NCBI Taxonomy" id="1132659"/>
    <lineage>
        <taxon>Bacteria</taxon>
        <taxon>Pseudomonadati</taxon>
        <taxon>Pseudomonadota</taxon>
        <taxon>Alphaproteobacteria</taxon>
        <taxon>Hyphomicrobiales</taxon>
        <taxon>Rhizobiaceae</taxon>
        <taxon>Rhizobium/Agrobacterium group</taxon>
        <taxon>Rhizobium</taxon>
    </lineage>
</organism>
<sequence>MTAANSMMESKLLSLLTGELGSQHKVAKISADIGHVLSTFLSDLIELETKLNFKFAYDGCVTGLKSELIHDLDEFQILVDGELKNWSNDFTIACNTQVTTAMVECMLGGDPESIVEPESRPASAIELEMAPMFINKIAQVLKSAVNAPGNYEPILTKPYNAENRPKPDDGYVDMYATTIRMKVEFGNMVSEFSIIVPQKALLKTDVKVPMPAMSANRTPEGWAEKIQEKVRKSDVRVEARINLTPLKLGTISRLQPGDVIPFLDSGDVSVEVSANGRELYRCEFGRAGEQYTVRVRDTATTEKSLIQQLIG</sequence>
<dbReference type="Gene3D" id="2.30.330.10">
    <property type="entry name" value="SpoA-like"/>
    <property type="match status" value="1"/>
</dbReference>
<keyword evidence="8" id="KW-0472">Membrane</keyword>
<keyword evidence="12" id="KW-0282">Flagellum</keyword>
<dbReference type="PANTHER" id="PTHR30034:SF6">
    <property type="entry name" value="YOP PROTEINS TRANSLOCATION PROTEIN Q"/>
    <property type="match status" value="1"/>
</dbReference>
<dbReference type="Gene3D" id="3.40.1550.10">
    <property type="entry name" value="CheC-like"/>
    <property type="match status" value="1"/>
</dbReference>
<evidence type="ECO:0000256" key="9">
    <source>
        <dbReference type="ARBA" id="ARBA00023143"/>
    </source>
</evidence>
<evidence type="ECO:0000256" key="4">
    <source>
        <dbReference type="ARBA" id="ARBA00021898"/>
    </source>
</evidence>
<evidence type="ECO:0000256" key="6">
    <source>
        <dbReference type="ARBA" id="ARBA00022500"/>
    </source>
</evidence>
<dbReference type="InterPro" id="IPR028976">
    <property type="entry name" value="CheC-like_sf"/>
</dbReference>
<comment type="subcellular location">
    <subcellularLocation>
        <location evidence="1">Bacterial flagellum basal body</location>
    </subcellularLocation>
    <subcellularLocation>
        <location evidence="2">Cell membrane</location>
        <topology evidence="2">Peripheral membrane protein</topology>
    </subcellularLocation>
</comment>
<keyword evidence="7" id="KW-0283">Flagellar rotation</keyword>
<dbReference type="RefSeq" id="WP_304374425.1">
    <property type="nucleotide sequence ID" value="NZ_JAUOZU010000001.1"/>
</dbReference>
<feature type="domain" description="Flagellar motor switch protein FliN-like C-terminal" evidence="11">
    <location>
        <begin position="229"/>
        <end position="297"/>
    </location>
</feature>
<evidence type="ECO:0000256" key="3">
    <source>
        <dbReference type="ARBA" id="ARBA00011049"/>
    </source>
</evidence>
<evidence type="ECO:0000256" key="10">
    <source>
        <dbReference type="ARBA" id="ARBA00025044"/>
    </source>
</evidence>
<dbReference type="SUPFAM" id="SSF101801">
    <property type="entry name" value="Surface presentation of antigens (SPOA)"/>
    <property type="match status" value="1"/>
</dbReference>
<proteinExistence type="inferred from homology"/>
<comment type="similarity">
    <text evidence="3">Belongs to the FliM family.</text>
</comment>
<evidence type="ECO:0000259" key="11">
    <source>
        <dbReference type="Pfam" id="PF01052"/>
    </source>
</evidence>
<dbReference type="Proteomes" id="UP001174932">
    <property type="component" value="Unassembled WGS sequence"/>
</dbReference>
<dbReference type="InterPro" id="IPR001543">
    <property type="entry name" value="FliN-like_C"/>
</dbReference>
<evidence type="ECO:0000313" key="12">
    <source>
        <dbReference type="EMBL" id="MDO6962553.1"/>
    </source>
</evidence>
<dbReference type="Pfam" id="PF01052">
    <property type="entry name" value="FliMN_C"/>
    <property type="match status" value="1"/>
</dbReference>
<protein>
    <recommendedName>
        <fullName evidence="4">Flagellar motor switch protein FliM</fullName>
    </recommendedName>
</protein>
<dbReference type="PANTHER" id="PTHR30034">
    <property type="entry name" value="FLAGELLAR MOTOR SWITCH PROTEIN FLIM"/>
    <property type="match status" value="1"/>
</dbReference>